<comment type="subcellular location">
    <subcellularLocation>
        <location evidence="1 7 8">Cytoplasm</location>
    </subcellularLocation>
</comment>
<evidence type="ECO:0000256" key="4">
    <source>
        <dbReference type="ARBA" id="ARBA00022598"/>
    </source>
</evidence>
<keyword evidence="4 7" id="KW-0436">Ligase</keyword>
<dbReference type="GO" id="GO:0005737">
    <property type="term" value="C:cytoplasm"/>
    <property type="evidence" value="ECO:0007669"/>
    <property type="project" value="UniProtKB-SubCell"/>
</dbReference>
<dbReference type="EC" id="6.3.2.9" evidence="7 8"/>
<name>A0A4Y1YK35_9PROT</name>
<evidence type="ECO:0000256" key="8">
    <source>
        <dbReference type="RuleBase" id="RU003664"/>
    </source>
</evidence>
<dbReference type="GO" id="GO:0009252">
    <property type="term" value="P:peptidoglycan biosynthetic process"/>
    <property type="evidence" value="ECO:0007669"/>
    <property type="project" value="UniProtKB-UniRule"/>
</dbReference>
<dbReference type="Gene3D" id="3.40.50.720">
    <property type="entry name" value="NAD(P)-binding Rossmann-like Domain"/>
    <property type="match status" value="1"/>
</dbReference>
<dbReference type="GO" id="GO:0051301">
    <property type="term" value="P:cell division"/>
    <property type="evidence" value="ECO:0007669"/>
    <property type="project" value="UniProtKB-KW"/>
</dbReference>
<comment type="pathway">
    <text evidence="2 7 8">Cell wall biogenesis; peptidoglycan biosynthesis.</text>
</comment>
<dbReference type="GO" id="GO:0005524">
    <property type="term" value="F:ATP binding"/>
    <property type="evidence" value="ECO:0007669"/>
    <property type="project" value="UniProtKB-UniRule"/>
</dbReference>
<dbReference type="GO" id="GO:0008764">
    <property type="term" value="F:UDP-N-acetylmuramoylalanine-D-glutamate ligase activity"/>
    <property type="evidence" value="ECO:0007669"/>
    <property type="project" value="UniProtKB-UniRule"/>
</dbReference>
<proteinExistence type="inferred from homology"/>
<dbReference type="InterPro" id="IPR036565">
    <property type="entry name" value="Mur-like_cat_sf"/>
</dbReference>
<keyword evidence="7 8" id="KW-0131">Cell cycle</keyword>
<evidence type="ECO:0000313" key="12">
    <source>
        <dbReference type="Proteomes" id="UP000316473"/>
    </source>
</evidence>
<dbReference type="EMBL" id="AP019755">
    <property type="protein sequence ID" value="BBL34490.1"/>
    <property type="molecule type" value="Genomic_DNA"/>
</dbReference>
<dbReference type="Pfam" id="PF08245">
    <property type="entry name" value="Mur_ligase_M"/>
    <property type="match status" value="1"/>
</dbReference>
<keyword evidence="7 8" id="KW-0961">Cell wall biogenesis/degradation</keyword>
<evidence type="ECO:0000259" key="10">
    <source>
        <dbReference type="Pfam" id="PF08245"/>
    </source>
</evidence>
<evidence type="ECO:0000256" key="5">
    <source>
        <dbReference type="ARBA" id="ARBA00022741"/>
    </source>
</evidence>
<organism evidence="11 12">
    <name type="scientific">Nitrosomonas stercoris</name>
    <dbReference type="NCBI Taxonomy" id="1444684"/>
    <lineage>
        <taxon>Bacteria</taxon>
        <taxon>Pseudomonadati</taxon>
        <taxon>Pseudomonadota</taxon>
        <taxon>Betaproteobacteria</taxon>
        <taxon>Nitrosomonadales</taxon>
        <taxon>Nitrosomonadaceae</taxon>
        <taxon>Nitrosomonas</taxon>
    </lineage>
</organism>
<keyword evidence="5 7" id="KW-0547">Nucleotide-binding</keyword>
<evidence type="ECO:0000256" key="1">
    <source>
        <dbReference type="ARBA" id="ARBA00004496"/>
    </source>
</evidence>
<dbReference type="UniPathway" id="UPA00219"/>
<evidence type="ECO:0000259" key="9">
    <source>
        <dbReference type="Pfam" id="PF02875"/>
    </source>
</evidence>
<feature type="domain" description="Mur ligase C-terminal" evidence="9">
    <location>
        <begin position="340"/>
        <end position="453"/>
    </location>
</feature>
<feature type="domain" description="Mur ligase central" evidence="10">
    <location>
        <begin position="136"/>
        <end position="317"/>
    </location>
</feature>
<dbReference type="InterPro" id="IPR036615">
    <property type="entry name" value="Mur_ligase_C_dom_sf"/>
</dbReference>
<dbReference type="InterPro" id="IPR013221">
    <property type="entry name" value="Mur_ligase_cen"/>
</dbReference>
<reference evidence="11 12" key="1">
    <citation type="submission" date="2019-06" db="EMBL/GenBank/DDBJ databases">
        <title>Nitrosomonas stercoris KYUHI-S whole genome shotgun sequence.</title>
        <authorList>
            <person name="Nakagawa T."/>
            <person name="Tsuchiya Y."/>
            <person name="Takahashi R."/>
        </authorList>
    </citation>
    <scope>NUCLEOTIDE SEQUENCE [LARGE SCALE GENOMIC DNA]</scope>
    <source>
        <strain evidence="11 12">KYUHI-S</strain>
    </source>
</reference>
<dbReference type="AlphaFoldDB" id="A0A4Y1YK35"/>
<dbReference type="SUPFAM" id="SSF53244">
    <property type="entry name" value="MurD-like peptide ligases, peptide-binding domain"/>
    <property type="match status" value="1"/>
</dbReference>
<keyword evidence="7 8" id="KW-0132">Cell division</keyword>
<dbReference type="PANTHER" id="PTHR43692">
    <property type="entry name" value="UDP-N-ACETYLMURAMOYLALANINE--D-GLUTAMATE LIGASE"/>
    <property type="match status" value="1"/>
</dbReference>
<keyword evidence="6 7" id="KW-0067">ATP-binding</keyword>
<accession>A0A4Y1YK35</accession>
<dbReference type="Pfam" id="PF21799">
    <property type="entry name" value="MurD-like_N"/>
    <property type="match status" value="1"/>
</dbReference>
<keyword evidence="3 7" id="KW-0963">Cytoplasm</keyword>
<evidence type="ECO:0000313" key="11">
    <source>
        <dbReference type="EMBL" id="BBL34490.1"/>
    </source>
</evidence>
<keyword evidence="12" id="KW-1185">Reference proteome</keyword>
<dbReference type="InterPro" id="IPR004101">
    <property type="entry name" value="Mur_ligase_C"/>
</dbReference>
<comment type="similarity">
    <text evidence="7">Belongs to the MurCDEF family.</text>
</comment>
<evidence type="ECO:0000256" key="3">
    <source>
        <dbReference type="ARBA" id="ARBA00022490"/>
    </source>
</evidence>
<dbReference type="Gene3D" id="3.40.1190.10">
    <property type="entry name" value="Mur-like, catalytic domain"/>
    <property type="match status" value="1"/>
</dbReference>
<keyword evidence="7 8" id="KW-0133">Cell shape</keyword>
<dbReference type="KEGG" id="nst:Nstercoris_00726"/>
<dbReference type="GO" id="GO:0071555">
    <property type="term" value="P:cell wall organization"/>
    <property type="evidence" value="ECO:0007669"/>
    <property type="project" value="UniProtKB-KW"/>
</dbReference>
<dbReference type="SUPFAM" id="SSF53623">
    <property type="entry name" value="MurD-like peptide ligases, catalytic domain"/>
    <property type="match status" value="1"/>
</dbReference>
<gene>
    <name evidence="7" type="primary">murD</name>
    <name evidence="11" type="ORF">Nstercoris_00726</name>
</gene>
<dbReference type="GO" id="GO:0008360">
    <property type="term" value="P:regulation of cell shape"/>
    <property type="evidence" value="ECO:0007669"/>
    <property type="project" value="UniProtKB-KW"/>
</dbReference>
<comment type="catalytic activity">
    <reaction evidence="7 8">
        <text>UDP-N-acetyl-alpha-D-muramoyl-L-alanine + D-glutamate + ATP = UDP-N-acetyl-alpha-D-muramoyl-L-alanyl-D-glutamate + ADP + phosphate + H(+)</text>
        <dbReference type="Rhea" id="RHEA:16429"/>
        <dbReference type="ChEBI" id="CHEBI:15378"/>
        <dbReference type="ChEBI" id="CHEBI:29986"/>
        <dbReference type="ChEBI" id="CHEBI:30616"/>
        <dbReference type="ChEBI" id="CHEBI:43474"/>
        <dbReference type="ChEBI" id="CHEBI:83898"/>
        <dbReference type="ChEBI" id="CHEBI:83900"/>
        <dbReference type="ChEBI" id="CHEBI:456216"/>
        <dbReference type="EC" id="6.3.2.9"/>
    </reaction>
</comment>
<evidence type="ECO:0000256" key="7">
    <source>
        <dbReference type="HAMAP-Rule" id="MF_00639"/>
    </source>
</evidence>
<comment type="function">
    <text evidence="7 8">Cell wall formation. Catalyzes the addition of glutamate to the nucleotide precursor UDP-N-acetylmuramoyl-L-alanine (UMA).</text>
</comment>
<dbReference type="NCBIfam" id="TIGR01087">
    <property type="entry name" value="murD"/>
    <property type="match status" value="1"/>
</dbReference>
<dbReference type="PANTHER" id="PTHR43692:SF1">
    <property type="entry name" value="UDP-N-ACETYLMURAMOYLALANINE--D-GLUTAMATE LIGASE"/>
    <property type="match status" value="1"/>
</dbReference>
<dbReference type="InterPro" id="IPR005762">
    <property type="entry name" value="MurD"/>
</dbReference>
<evidence type="ECO:0000256" key="6">
    <source>
        <dbReference type="ARBA" id="ARBA00022840"/>
    </source>
</evidence>
<dbReference type="SUPFAM" id="SSF51984">
    <property type="entry name" value="MurCD N-terminal domain"/>
    <property type="match status" value="1"/>
</dbReference>
<sequence>MDYYHHFGIDRLVNIEIAMNYAGKNVLVLGMGKTGLSMVKWLSRIGARVSVADTRTAPPNIELFQQLIAHEAIVCGALKPELLAGIDVVALSPGVAMAEPLVQMALQQAIPVTGDIELFAEALEQYAPQDTKILAITGSNGKTTVTTMVGAMVKQAGWDVEVAGNIGLAALDALMLRINTGKWPRLWVLELSSFQLETTRSLRSDAATILNISEDHLDRYHTIEDYVAAKMRIFPDSSDRCVRVLNRDDARVYAMCDENGKYLTFGLSAPAFDDEFGISPNGTGLCLAQGNTYLMKLSELAVAGLHNAANALAALALCRAIDLPFEPLLQALHAFKGLPHRMQKVAKFNGVIFYDDSKSTNVGSAVAALNSFRRNVILIAGGDGKGQDFSPLIQPVSEHARSIVLLGRDADKIAQTIQGCDVPIHHVANMDEAVQLSFLLAKQGDIVLLSPACASLDMFDNYIHRAKAFVAGVQRIEQQFVYSTQTCH</sequence>
<evidence type="ECO:0000256" key="2">
    <source>
        <dbReference type="ARBA" id="ARBA00004752"/>
    </source>
</evidence>
<dbReference type="Pfam" id="PF02875">
    <property type="entry name" value="Mur_ligase_C"/>
    <property type="match status" value="1"/>
</dbReference>
<dbReference type="Gene3D" id="3.90.190.20">
    <property type="entry name" value="Mur ligase, C-terminal domain"/>
    <property type="match status" value="1"/>
</dbReference>
<dbReference type="Proteomes" id="UP000316473">
    <property type="component" value="Chromosome"/>
</dbReference>
<feature type="binding site" evidence="7">
    <location>
        <begin position="138"/>
        <end position="144"/>
    </location>
    <ligand>
        <name>ATP</name>
        <dbReference type="ChEBI" id="CHEBI:30616"/>
    </ligand>
</feature>
<dbReference type="HAMAP" id="MF_00639">
    <property type="entry name" value="MurD"/>
    <property type="match status" value="1"/>
</dbReference>
<keyword evidence="7 8" id="KW-0573">Peptidoglycan synthesis</keyword>
<protein>
    <recommendedName>
        <fullName evidence="7 8">UDP-N-acetylmuramoylalanine--D-glutamate ligase</fullName>
        <ecNumber evidence="7 8">6.3.2.9</ecNumber>
    </recommendedName>
    <alternativeName>
        <fullName evidence="7">D-glutamic acid-adding enzyme</fullName>
    </alternativeName>
    <alternativeName>
        <fullName evidence="7">UDP-N-acetylmuramoyl-L-alanyl-D-glutamate synthetase</fullName>
    </alternativeName>
</protein>